<evidence type="ECO:0000313" key="11">
    <source>
        <dbReference type="EMBL" id="SPE26837.1"/>
    </source>
</evidence>
<evidence type="ECO:0000256" key="1">
    <source>
        <dbReference type="ARBA" id="ARBA00006890"/>
    </source>
</evidence>
<evidence type="ECO:0000313" key="12">
    <source>
        <dbReference type="Proteomes" id="UP000239735"/>
    </source>
</evidence>
<evidence type="ECO:0000256" key="3">
    <source>
        <dbReference type="ARBA" id="ARBA00019048"/>
    </source>
</evidence>
<feature type="domain" description="Nucleotidyl transferase" evidence="10">
    <location>
        <begin position="26"/>
        <end position="257"/>
    </location>
</feature>
<reference evidence="12" key="1">
    <citation type="submission" date="2018-02" db="EMBL/GenBank/DDBJ databases">
        <authorList>
            <person name="Hausmann B."/>
        </authorList>
    </citation>
    <scope>NUCLEOTIDE SEQUENCE [LARGE SCALE GENOMIC DNA]</scope>
    <source>
        <strain evidence="12">Peat soil MAG SbA5</strain>
    </source>
</reference>
<keyword evidence="5" id="KW-0548">Nucleotidyltransferase</keyword>
<dbReference type="InterPro" id="IPR029044">
    <property type="entry name" value="Nucleotide-diphossugar_trans"/>
</dbReference>
<protein>
    <recommendedName>
        <fullName evidence="3">UTP--glucose-1-phosphate uridylyltransferase</fullName>
        <ecNumber evidence="2">2.7.7.9</ecNumber>
    </recommendedName>
    <alternativeName>
        <fullName evidence="6">Alpha-D-glucosyl-1-phosphate uridylyltransferase</fullName>
    </alternativeName>
    <alternativeName>
        <fullName evidence="7">UDP-glucose pyrophosphorylase</fullName>
    </alternativeName>
    <alternativeName>
        <fullName evidence="8">Uridine diphosphoglucose pyrophosphorylase</fullName>
    </alternativeName>
</protein>
<evidence type="ECO:0000259" key="10">
    <source>
        <dbReference type="Pfam" id="PF00483"/>
    </source>
</evidence>
<evidence type="ECO:0000256" key="8">
    <source>
        <dbReference type="ARBA" id="ARBA00032341"/>
    </source>
</evidence>
<sequence length="291" mass="31818">MFDMQIRKAVITAAGKDQRNLPMQTLFDQQGKERSVLSLVVGEAVLAGIRDICIVVWPGDEEPYKRLLTNDGARLTFVEQRETRGYAHAVLCAQRFVKDEPFLHFVGDHIYVGTEQSGSAKRLVEAASTEGCAISAVQVTRESLLPFFGTVGGQPVAGRPGFYRVDTVVEKPTPTEAEQRLVVPGLRSGQYLCFYGIHVLTPAIFEILSTMLAEVPTGRVSLSTALGALAQREQYLAMIQTGQRFDVGVKYGLFVAQLALALNGDDRDEVLTQLIQVLATRQMLSAKGAKA</sequence>
<dbReference type="PANTHER" id="PTHR43197:SF1">
    <property type="entry name" value="UTP--GLUCOSE-1-PHOSPHATE URIDYLYLTRANSFERASE"/>
    <property type="match status" value="1"/>
</dbReference>
<evidence type="ECO:0000256" key="4">
    <source>
        <dbReference type="ARBA" id="ARBA00022679"/>
    </source>
</evidence>
<evidence type="ECO:0000256" key="9">
    <source>
        <dbReference type="ARBA" id="ARBA00048128"/>
    </source>
</evidence>
<dbReference type="Proteomes" id="UP000239735">
    <property type="component" value="Unassembled WGS sequence"/>
</dbReference>
<dbReference type="InterPro" id="IPR005835">
    <property type="entry name" value="NTP_transferase_dom"/>
</dbReference>
<organism evidence="11 12">
    <name type="scientific">Candidatus Sulfuritelmatomonas gaucii</name>
    <dbReference type="NCBI Taxonomy" id="2043161"/>
    <lineage>
        <taxon>Bacteria</taxon>
        <taxon>Pseudomonadati</taxon>
        <taxon>Acidobacteriota</taxon>
        <taxon>Terriglobia</taxon>
        <taxon>Terriglobales</taxon>
        <taxon>Acidobacteriaceae</taxon>
        <taxon>Candidatus Sulfuritelmatomonas</taxon>
    </lineage>
</organism>
<evidence type="ECO:0000256" key="2">
    <source>
        <dbReference type="ARBA" id="ARBA00012415"/>
    </source>
</evidence>
<dbReference type="GO" id="GO:0003983">
    <property type="term" value="F:UTP:glucose-1-phosphate uridylyltransferase activity"/>
    <property type="evidence" value="ECO:0007669"/>
    <property type="project" value="UniProtKB-EC"/>
</dbReference>
<dbReference type="EC" id="2.7.7.9" evidence="2"/>
<proteinExistence type="inferred from homology"/>
<dbReference type="AlphaFoldDB" id="A0A2N9LUD1"/>
<name>A0A2N9LUD1_9BACT</name>
<evidence type="ECO:0000256" key="6">
    <source>
        <dbReference type="ARBA" id="ARBA00031455"/>
    </source>
</evidence>
<accession>A0A2N9LUD1</accession>
<keyword evidence="4 11" id="KW-0808">Transferase</keyword>
<dbReference type="InterPro" id="IPR005771">
    <property type="entry name" value="GalU_uridylyltTrfase_bac/arc"/>
</dbReference>
<evidence type="ECO:0000256" key="7">
    <source>
        <dbReference type="ARBA" id="ARBA00031959"/>
    </source>
</evidence>
<evidence type="ECO:0000256" key="5">
    <source>
        <dbReference type="ARBA" id="ARBA00022695"/>
    </source>
</evidence>
<comment type="similarity">
    <text evidence="1">Belongs to the UDPGP type 2 family.</text>
</comment>
<dbReference type="EMBL" id="OKRB01000115">
    <property type="protein sequence ID" value="SPE26837.1"/>
    <property type="molecule type" value="Genomic_DNA"/>
</dbReference>
<gene>
    <name evidence="11" type="ORF">SBA5_560003</name>
</gene>
<dbReference type="SUPFAM" id="SSF53448">
    <property type="entry name" value="Nucleotide-diphospho-sugar transferases"/>
    <property type="match status" value="1"/>
</dbReference>
<comment type="catalytic activity">
    <reaction evidence="9">
        <text>alpha-D-glucose 1-phosphate + UTP + H(+) = UDP-alpha-D-glucose + diphosphate</text>
        <dbReference type="Rhea" id="RHEA:19889"/>
        <dbReference type="ChEBI" id="CHEBI:15378"/>
        <dbReference type="ChEBI" id="CHEBI:33019"/>
        <dbReference type="ChEBI" id="CHEBI:46398"/>
        <dbReference type="ChEBI" id="CHEBI:58601"/>
        <dbReference type="ChEBI" id="CHEBI:58885"/>
        <dbReference type="EC" id="2.7.7.9"/>
    </reaction>
</comment>
<dbReference type="GO" id="GO:0006011">
    <property type="term" value="P:UDP-alpha-D-glucose metabolic process"/>
    <property type="evidence" value="ECO:0007669"/>
    <property type="project" value="InterPro"/>
</dbReference>
<dbReference type="Pfam" id="PF00483">
    <property type="entry name" value="NTP_transferase"/>
    <property type="match status" value="1"/>
</dbReference>
<dbReference type="Gene3D" id="3.90.550.10">
    <property type="entry name" value="Spore Coat Polysaccharide Biosynthesis Protein SpsA, Chain A"/>
    <property type="match status" value="1"/>
</dbReference>
<dbReference type="PANTHER" id="PTHR43197">
    <property type="entry name" value="UTP--GLUCOSE-1-PHOSPHATE URIDYLYLTRANSFERASE"/>
    <property type="match status" value="1"/>
</dbReference>